<organism evidence="1 2">
    <name type="scientific">Hyalangium rubrum</name>
    <dbReference type="NCBI Taxonomy" id="3103134"/>
    <lineage>
        <taxon>Bacteria</taxon>
        <taxon>Pseudomonadati</taxon>
        <taxon>Myxococcota</taxon>
        <taxon>Myxococcia</taxon>
        <taxon>Myxococcales</taxon>
        <taxon>Cystobacterineae</taxon>
        <taxon>Archangiaceae</taxon>
        <taxon>Hyalangium</taxon>
    </lineage>
</organism>
<comment type="caution">
    <text evidence="1">The sequence shown here is derived from an EMBL/GenBank/DDBJ whole genome shotgun (WGS) entry which is preliminary data.</text>
</comment>
<evidence type="ECO:0008006" key="3">
    <source>
        <dbReference type="Google" id="ProtNLM"/>
    </source>
</evidence>
<dbReference type="EMBL" id="JAXIVS010000015">
    <property type="protein sequence ID" value="MDY7231595.1"/>
    <property type="molecule type" value="Genomic_DNA"/>
</dbReference>
<dbReference type="Proteomes" id="UP001291309">
    <property type="component" value="Unassembled WGS sequence"/>
</dbReference>
<protein>
    <recommendedName>
        <fullName evidence="3">Lipoprotein</fullName>
    </recommendedName>
</protein>
<accession>A0ABU5HHP5</accession>
<name>A0ABU5HHP5_9BACT</name>
<evidence type="ECO:0000313" key="1">
    <source>
        <dbReference type="EMBL" id="MDY7231595.1"/>
    </source>
</evidence>
<reference evidence="1 2" key="1">
    <citation type="submission" date="2023-12" db="EMBL/GenBank/DDBJ databases">
        <title>the genome sequence of Hyalangium sp. s54d21.</title>
        <authorList>
            <person name="Zhang X."/>
        </authorList>
    </citation>
    <scope>NUCLEOTIDE SEQUENCE [LARGE SCALE GENOMIC DNA]</scope>
    <source>
        <strain evidence="2">s54d21</strain>
    </source>
</reference>
<gene>
    <name evidence="1" type="ORF">SYV04_34725</name>
</gene>
<proteinExistence type="predicted"/>
<keyword evidence="2" id="KW-1185">Reference proteome</keyword>
<dbReference type="RefSeq" id="WP_321550305.1">
    <property type="nucleotide sequence ID" value="NZ_JAXIVS010000015.1"/>
</dbReference>
<sequence>MAMAGKLANLRIFSHVAIPCEGPVPTPASVTVEISDPDNLPVGHQSFLNTSPKASAIVEFTPTKAGRHHILAAFEPVGGIHQLELQVVGDRSAKATRLEYGKTCNALERTCLGAWVCDSNVTREGAVLKSFPNGRLAVAGDVVWVVEPLQIQRYVDTGVALELTATLAHFHGAAEFLLASEEELVVLHSAVLQRISFSGAGLSSTGPTGWEKRESPFTQDGPPGLLIRSGDRLGVVTRFTPSPGTPPVNQVCPYRLEGGHFVRTSEPCQQFSGTIVGFEPQGLWVGDPRFVFIEGEFVGLKWMEWTATGLVEQASLSLNSDLELIDLPVRQRLSVAPVLSHKFALGNGSLIAVATYAPERHTILLEHLGGEVLEPLVSTSLLWGVPVTGSPATGISVRLRPPRD</sequence>
<evidence type="ECO:0000313" key="2">
    <source>
        <dbReference type="Proteomes" id="UP001291309"/>
    </source>
</evidence>